<feature type="signal peptide" evidence="5">
    <location>
        <begin position="1"/>
        <end position="25"/>
    </location>
</feature>
<organism evidence="7 8">
    <name type="scientific">Hyunsoonleella pacifica</name>
    <dbReference type="NCBI Taxonomy" id="1080224"/>
    <lineage>
        <taxon>Bacteria</taxon>
        <taxon>Pseudomonadati</taxon>
        <taxon>Bacteroidota</taxon>
        <taxon>Flavobacteriia</taxon>
        <taxon>Flavobacteriales</taxon>
        <taxon>Flavobacteriaceae</taxon>
    </lineage>
</organism>
<evidence type="ECO:0000256" key="5">
    <source>
        <dbReference type="SAM" id="SignalP"/>
    </source>
</evidence>
<dbReference type="GO" id="GO:0046872">
    <property type="term" value="F:metal ion binding"/>
    <property type="evidence" value="ECO:0007669"/>
    <property type="project" value="UniProtKB-KW"/>
</dbReference>
<dbReference type="PANTHER" id="PTHR19328">
    <property type="entry name" value="HEDGEHOG-INTERACTING PROTEIN"/>
    <property type="match status" value="1"/>
</dbReference>
<dbReference type="SUPFAM" id="SSF50952">
    <property type="entry name" value="Soluble quinoprotein glucose dehydrogenase"/>
    <property type="match status" value="1"/>
</dbReference>
<keyword evidence="5" id="KW-0732">Signal</keyword>
<accession>A0A4Q9FK75</accession>
<evidence type="ECO:0000313" key="7">
    <source>
        <dbReference type="EMBL" id="TBN13025.1"/>
    </source>
</evidence>
<keyword evidence="2 4" id="KW-0479">Metal-binding</keyword>
<comment type="caution">
    <text evidence="7">The sequence shown here is derived from an EMBL/GenBank/DDBJ whole genome shotgun (WGS) entry which is preliminary data.</text>
</comment>
<dbReference type="AlphaFoldDB" id="A0A4Q9FK75"/>
<dbReference type="EMBL" id="SIRS01000007">
    <property type="protein sequence ID" value="TBN13025.1"/>
    <property type="molecule type" value="Genomic_DNA"/>
</dbReference>
<dbReference type="Pfam" id="PF13442">
    <property type="entry name" value="Cytochrome_CBB3"/>
    <property type="match status" value="1"/>
</dbReference>
<keyword evidence="1 4" id="KW-0349">Heme</keyword>
<proteinExistence type="predicted"/>
<dbReference type="Pfam" id="PF07995">
    <property type="entry name" value="GSDH"/>
    <property type="match status" value="1"/>
</dbReference>
<dbReference type="Gene3D" id="2.120.10.30">
    <property type="entry name" value="TolB, C-terminal domain"/>
    <property type="match status" value="1"/>
</dbReference>
<dbReference type="PROSITE" id="PS51007">
    <property type="entry name" value="CYTC"/>
    <property type="match status" value="1"/>
</dbReference>
<dbReference type="InterPro" id="IPR009056">
    <property type="entry name" value="Cyt_c-like_dom"/>
</dbReference>
<dbReference type="SUPFAM" id="SSF46626">
    <property type="entry name" value="Cytochrome c"/>
    <property type="match status" value="1"/>
</dbReference>
<dbReference type="GO" id="GO:0020037">
    <property type="term" value="F:heme binding"/>
    <property type="evidence" value="ECO:0007669"/>
    <property type="project" value="InterPro"/>
</dbReference>
<dbReference type="InterPro" id="IPR011041">
    <property type="entry name" value="Quinoprot_gluc/sorb_DH_b-prop"/>
</dbReference>
<dbReference type="InterPro" id="IPR036909">
    <property type="entry name" value="Cyt_c-like_dom_sf"/>
</dbReference>
<gene>
    <name evidence="7" type="ORF">EYD46_16105</name>
</gene>
<evidence type="ECO:0000256" key="2">
    <source>
        <dbReference type="ARBA" id="ARBA00022723"/>
    </source>
</evidence>
<dbReference type="InterPro" id="IPR011042">
    <property type="entry name" value="6-blade_b-propeller_TolB-like"/>
</dbReference>
<feature type="chain" id="PRO_5020634672" evidence="5">
    <location>
        <begin position="26"/>
        <end position="487"/>
    </location>
</feature>
<keyword evidence="3 4" id="KW-0408">Iron</keyword>
<keyword evidence="8" id="KW-1185">Reference proteome</keyword>
<dbReference type="Proteomes" id="UP000292372">
    <property type="component" value="Unassembled WGS sequence"/>
</dbReference>
<dbReference type="PANTHER" id="PTHR19328:SF75">
    <property type="entry name" value="ALDOSE SUGAR DEHYDROGENASE YLII"/>
    <property type="match status" value="1"/>
</dbReference>
<dbReference type="InterPro" id="IPR012938">
    <property type="entry name" value="Glc/Sorbosone_DH"/>
</dbReference>
<dbReference type="OrthoDB" id="9770043at2"/>
<evidence type="ECO:0000313" key="8">
    <source>
        <dbReference type="Proteomes" id="UP000292372"/>
    </source>
</evidence>
<protein>
    <submittedName>
        <fullName evidence="7">PQQ-dependent sugar dehydrogenase</fullName>
    </submittedName>
</protein>
<evidence type="ECO:0000256" key="3">
    <source>
        <dbReference type="ARBA" id="ARBA00023004"/>
    </source>
</evidence>
<dbReference type="RefSeq" id="WP_130938198.1">
    <property type="nucleotide sequence ID" value="NZ_BMEE01000006.1"/>
</dbReference>
<evidence type="ECO:0000256" key="4">
    <source>
        <dbReference type="PROSITE-ProRule" id="PRU00433"/>
    </source>
</evidence>
<dbReference type="GO" id="GO:0009055">
    <property type="term" value="F:electron transfer activity"/>
    <property type="evidence" value="ECO:0007669"/>
    <property type="project" value="InterPro"/>
</dbReference>
<feature type="domain" description="Cytochrome c" evidence="6">
    <location>
        <begin position="45"/>
        <end position="119"/>
    </location>
</feature>
<evidence type="ECO:0000256" key="1">
    <source>
        <dbReference type="ARBA" id="ARBA00022617"/>
    </source>
</evidence>
<reference evidence="7 8" key="1">
    <citation type="journal article" date="2015" name="Int. J. Syst. Evol. Microbiol.">
        <title>Hyunsoonleella pacifica sp. nov., isolated from seawater of South Pacific Gyre.</title>
        <authorList>
            <person name="Gao X."/>
            <person name="Zhang Z."/>
            <person name="Dai X."/>
            <person name="Zhang X.H."/>
        </authorList>
    </citation>
    <scope>NUCLEOTIDE SEQUENCE [LARGE SCALE GENOMIC DNA]</scope>
    <source>
        <strain evidence="7 8">SW033</strain>
    </source>
</reference>
<dbReference type="Gene3D" id="1.10.760.10">
    <property type="entry name" value="Cytochrome c-like domain"/>
    <property type="match status" value="1"/>
</dbReference>
<name>A0A4Q9FK75_9FLAO</name>
<evidence type="ECO:0000259" key="6">
    <source>
        <dbReference type="PROSITE" id="PS51007"/>
    </source>
</evidence>
<sequence>MKYLNHFKLAFLSVLLITFVFNCSNQTETTSQDDLQEEEEEEVVTDLTKAAVNYTNHCGGCHGQKFESFIERQWLYGNASADIANSITVGYEPNGMPAYENTFSTQEIKDLADYILQEIEGKTKADIEVENPNLSGIIESDDLIFRLETITNEINGVPWGMVQLPNGDFLVTQREGNLFRVTSEGVISEISGTPNVVAQGQGGLLDVTLHPDFENNTYIYLSYSSPNPNNSNQRTTAVARGRLSGNTLEGGQEIFTALPYLTSGNHFGSRLVFDNAGYLYVTVGDRGNRDTYPQALNNGVGKVHRLVDDGTIPTDNPFYNMQDHEWSVFSYGVRNPQGLTKHPVTGAIWEGEHGPQGGDEINILDSGNNYGWPTITYGINYNGTPITDQTAMAGMEQPIHYWVPSIAPCGMDFMSGNFYGKWQNDLFVGSLKFRYLHRLKMNGNEVIGHEELLNDIGRVRDVHMGIDGYMYVLVEGPGRLIRLVPEQ</sequence>